<comment type="caution">
    <text evidence="9">The sequence shown here is derived from an EMBL/GenBank/DDBJ whole genome shotgun (WGS) entry which is preliminary data.</text>
</comment>
<keyword evidence="10" id="KW-1185">Reference proteome</keyword>
<accession>A0ABW0TFS2</accession>
<dbReference type="CDD" id="cd06583">
    <property type="entry name" value="PGRP"/>
    <property type="match status" value="1"/>
</dbReference>
<dbReference type="PANTHER" id="PTHR30417">
    <property type="entry name" value="N-ACETYLMURAMOYL-L-ALANINE AMIDASE AMID"/>
    <property type="match status" value="1"/>
</dbReference>
<evidence type="ECO:0000256" key="6">
    <source>
        <dbReference type="ARBA" id="ARBA00023287"/>
    </source>
</evidence>
<dbReference type="RefSeq" id="WP_381429587.1">
    <property type="nucleotide sequence ID" value="NZ_JBHSNO010000001.1"/>
</dbReference>
<dbReference type="InterPro" id="IPR036505">
    <property type="entry name" value="Amidase/PGRP_sf"/>
</dbReference>
<evidence type="ECO:0000256" key="5">
    <source>
        <dbReference type="ARBA" id="ARBA00022969"/>
    </source>
</evidence>
<keyword evidence="7" id="KW-0961">Cell wall biogenesis/degradation</keyword>
<evidence type="ECO:0000313" key="9">
    <source>
        <dbReference type="EMBL" id="MFC5587511.1"/>
    </source>
</evidence>
<name>A0ABW0TFS2_9BACL</name>
<comment type="catalytic activity">
    <reaction evidence="1">
        <text>Hydrolyzes the link between N-acetylmuramoyl residues and L-amino acid residues in certain cell-wall glycopeptides.</text>
        <dbReference type="EC" id="3.5.1.28"/>
    </reaction>
</comment>
<reference evidence="10" key="1">
    <citation type="journal article" date="2019" name="Int. J. Syst. Evol. Microbiol.">
        <title>The Global Catalogue of Microorganisms (GCM) 10K type strain sequencing project: providing services to taxonomists for standard genome sequencing and annotation.</title>
        <authorList>
            <consortium name="The Broad Institute Genomics Platform"/>
            <consortium name="The Broad Institute Genome Sequencing Center for Infectious Disease"/>
            <person name="Wu L."/>
            <person name="Ma J."/>
        </authorList>
    </citation>
    <scope>NUCLEOTIDE SEQUENCE [LARGE SCALE GENOMIC DNA]</scope>
    <source>
        <strain evidence="10">CGMCC 4.1434</strain>
    </source>
</reference>
<dbReference type="InterPro" id="IPR051206">
    <property type="entry name" value="NAMLAA_amidase_2"/>
</dbReference>
<evidence type="ECO:0000259" key="8">
    <source>
        <dbReference type="SMART" id="SM00644"/>
    </source>
</evidence>
<sequence length="233" mass="26203">MAYTIVNRYIPTSLYPLKATFPMTPEYITIHNTANDATALNEIAYMTRNTSVVSFHVAIDDIHVVRAIPFDRNAWHAGDGQGKGNRASIGVEICFSQSGGPKYEAAEENAVLYIAHVLKQYGWGIDRVKWHRDWSGKRCPHRILSEGRLQSVKNRIAAKLRELNAPPKPTTPKKGEIRMFAPSSATLKQAFEQFLTDAVKEGKISDKWLNDFIAGKLSLDDALALKVYIDQWE</sequence>
<evidence type="ECO:0000256" key="4">
    <source>
        <dbReference type="ARBA" id="ARBA00022801"/>
    </source>
</evidence>
<dbReference type="EC" id="3.5.1.28" evidence="3"/>
<proteinExistence type="inferred from homology"/>
<keyword evidence="6" id="KW-0178">Competence</keyword>
<keyword evidence="4" id="KW-0378">Hydrolase</keyword>
<evidence type="ECO:0000313" key="10">
    <source>
        <dbReference type="Proteomes" id="UP001596109"/>
    </source>
</evidence>
<dbReference type="SMART" id="SM00644">
    <property type="entry name" value="Ami_2"/>
    <property type="match status" value="1"/>
</dbReference>
<feature type="domain" description="N-acetylmuramoyl-L-alanine amidase" evidence="8">
    <location>
        <begin position="15"/>
        <end position="156"/>
    </location>
</feature>
<dbReference type="Pfam" id="PF01510">
    <property type="entry name" value="Amidase_2"/>
    <property type="match status" value="1"/>
</dbReference>
<dbReference type="PANTHER" id="PTHR30417:SF11">
    <property type="entry name" value="N-ACETYLMURAMOYL-L-ALANINE AMIDASE XLYA"/>
    <property type="match status" value="1"/>
</dbReference>
<comment type="similarity">
    <text evidence="2">Belongs to the N-acetylmuramoyl-L-alanine amidase 2 family.</text>
</comment>
<organism evidence="9 10">
    <name type="scientific">Sporosarcina soli</name>
    <dbReference type="NCBI Taxonomy" id="334736"/>
    <lineage>
        <taxon>Bacteria</taxon>
        <taxon>Bacillati</taxon>
        <taxon>Bacillota</taxon>
        <taxon>Bacilli</taxon>
        <taxon>Bacillales</taxon>
        <taxon>Caryophanaceae</taxon>
        <taxon>Sporosarcina</taxon>
    </lineage>
</organism>
<evidence type="ECO:0000256" key="2">
    <source>
        <dbReference type="ARBA" id="ARBA00007553"/>
    </source>
</evidence>
<dbReference type="SUPFAM" id="SSF55846">
    <property type="entry name" value="N-acetylmuramoyl-L-alanine amidase-like"/>
    <property type="match status" value="1"/>
</dbReference>
<evidence type="ECO:0000256" key="3">
    <source>
        <dbReference type="ARBA" id="ARBA00011901"/>
    </source>
</evidence>
<dbReference type="Proteomes" id="UP001596109">
    <property type="component" value="Unassembled WGS sequence"/>
</dbReference>
<evidence type="ECO:0000256" key="7">
    <source>
        <dbReference type="ARBA" id="ARBA00023316"/>
    </source>
</evidence>
<evidence type="ECO:0000256" key="1">
    <source>
        <dbReference type="ARBA" id="ARBA00001561"/>
    </source>
</evidence>
<gene>
    <name evidence="9" type="ORF">ACFPRA_01130</name>
</gene>
<dbReference type="InterPro" id="IPR002502">
    <property type="entry name" value="Amidase_domain"/>
</dbReference>
<protein>
    <recommendedName>
        <fullName evidence="3">N-acetylmuramoyl-L-alanine amidase</fullName>
        <ecNumber evidence="3">3.5.1.28</ecNumber>
    </recommendedName>
</protein>
<keyword evidence="5" id="KW-0749">Sporulation</keyword>
<dbReference type="Gene3D" id="3.40.80.10">
    <property type="entry name" value="Peptidoglycan recognition protein-like"/>
    <property type="match status" value="1"/>
</dbReference>
<dbReference type="EMBL" id="JBHSNO010000001">
    <property type="protein sequence ID" value="MFC5587511.1"/>
    <property type="molecule type" value="Genomic_DNA"/>
</dbReference>